<dbReference type="EMBL" id="CM029038">
    <property type="protein sequence ID" value="KAG2650446.1"/>
    <property type="molecule type" value="Genomic_DNA"/>
</dbReference>
<evidence type="ECO:0000313" key="2">
    <source>
        <dbReference type="Proteomes" id="UP000823388"/>
    </source>
</evidence>
<dbReference type="AlphaFoldDB" id="A0A8T0WXU1"/>
<gene>
    <name evidence="1" type="ORF">PVAP13_1NG193500</name>
</gene>
<dbReference type="Proteomes" id="UP000823388">
    <property type="component" value="Chromosome 1N"/>
</dbReference>
<keyword evidence="2" id="KW-1185">Reference proteome</keyword>
<protein>
    <submittedName>
        <fullName evidence="1">Uncharacterized protein</fullName>
    </submittedName>
</protein>
<organism evidence="1 2">
    <name type="scientific">Panicum virgatum</name>
    <name type="common">Blackwell switchgrass</name>
    <dbReference type="NCBI Taxonomy" id="38727"/>
    <lineage>
        <taxon>Eukaryota</taxon>
        <taxon>Viridiplantae</taxon>
        <taxon>Streptophyta</taxon>
        <taxon>Embryophyta</taxon>
        <taxon>Tracheophyta</taxon>
        <taxon>Spermatophyta</taxon>
        <taxon>Magnoliopsida</taxon>
        <taxon>Liliopsida</taxon>
        <taxon>Poales</taxon>
        <taxon>Poaceae</taxon>
        <taxon>PACMAD clade</taxon>
        <taxon>Panicoideae</taxon>
        <taxon>Panicodae</taxon>
        <taxon>Paniceae</taxon>
        <taxon>Panicinae</taxon>
        <taxon>Panicum</taxon>
        <taxon>Panicum sect. Hiantes</taxon>
    </lineage>
</organism>
<accession>A0A8T0WXU1</accession>
<comment type="caution">
    <text evidence="1">The sequence shown here is derived from an EMBL/GenBank/DDBJ whole genome shotgun (WGS) entry which is preliminary data.</text>
</comment>
<sequence length="96" mass="11137">MKVWFVAVTLRNLYPPVYIMYRTVSEDLKINKNEMQKIVGENGPKESSENKNTKHHPLLLQISSFLLLQTYSSTNSYKKYILTALGYEESSTDVIF</sequence>
<name>A0A8T0WXU1_PANVG</name>
<evidence type="ECO:0000313" key="1">
    <source>
        <dbReference type="EMBL" id="KAG2650446.1"/>
    </source>
</evidence>
<proteinExistence type="predicted"/>
<reference evidence="1" key="1">
    <citation type="submission" date="2020-05" db="EMBL/GenBank/DDBJ databases">
        <title>WGS assembly of Panicum virgatum.</title>
        <authorList>
            <person name="Lovell J.T."/>
            <person name="Jenkins J."/>
            <person name="Shu S."/>
            <person name="Juenger T.E."/>
            <person name="Schmutz J."/>
        </authorList>
    </citation>
    <scope>NUCLEOTIDE SEQUENCE</scope>
    <source>
        <strain evidence="1">AP13</strain>
    </source>
</reference>